<dbReference type="PROSITE" id="PS50125">
    <property type="entry name" value="GUANYLATE_CYCLASE_2"/>
    <property type="match status" value="1"/>
</dbReference>
<feature type="transmembrane region" description="Helical" evidence="9">
    <location>
        <begin position="326"/>
        <end position="350"/>
    </location>
</feature>
<keyword evidence="2 9" id="KW-0812">Transmembrane</keyword>
<evidence type="ECO:0000256" key="8">
    <source>
        <dbReference type="SAM" id="MobiDB-lite"/>
    </source>
</evidence>
<dbReference type="RefSeq" id="XP_002672713.1">
    <property type="nucleotide sequence ID" value="XM_002672667.1"/>
</dbReference>
<evidence type="ECO:0000256" key="7">
    <source>
        <dbReference type="RuleBase" id="RU000405"/>
    </source>
</evidence>
<gene>
    <name evidence="12" type="ORF">NAEGRDRAFT_72081</name>
</gene>
<dbReference type="GeneID" id="8850954"/>
<dbReference type="PANTHER" id="PTHR11920:SF335">
    <property type="entry name" value="GUANYLATE CYCLASE"/>
    <property type="match status" value="1"/>
</dbReference>
<dbReference type="CDD" id="cd00130">
    <property type="entry name" value="PAS"/>
    <property type="match status" value="1"/>
</dbReference>
<evidence type="ECO:0000256" key="4">
    <source>
        <dbReference type="ARBA" id="ARBA00022989"/>
    </source>
</evidence>
<evidence type="ECO:0000256" key="1">
    <source>
        <dbReference type="ARBA" id="ARBA00004370"/>
    </source>
</evidence>
<dbReference type="eggNOG" id="KOG1023">
    <property type="taxonomic scope" value="Eukaryota"/>
</dbReference>
<dbReference type="SMART" id="SM00091">
    <property type="entry name" value="PAS"/>
    <property type="match status" value="1"/>
</dbReference>
<reference evidence="12 13" key="1">
    <citation type="journal article" date="2010" name="Cell">
        <title>The genome of Naegleria gruberi illuminates early eukaryotic versatility.</title>
        <authorList>
            <person name="Fritz-Laylin L.K."/>
            <person name="Prochnik S.E."/>
            <person name="Ginger M.L."/>
            <person name="Dacks J.B."/>
            <person name="Carpenter M.L."/>
            <person name="Field M.C."/>
            <person name="Kuo A."/>
            <person name="Paredez A."/>
            <person name="Chapman J."/>
            <person name="Pham J."/>
            <person name="Shu S."/>
            <person name="Neupane R."/>
            <person name="Cipriano M."/>
            <person name="Mancuso J."/>
            <person name="Tu H."/>
            <person name="Salamov A."/>
            <person name="Lindquist E."/>
            <person name="Shapiro H."/>
            <person name="Lucas S."/>
            <person name="Grigoriev I.V."/>
            <person name="Cande W.Z."/>
            <person name="Fulton C."/>
            <person name="Rokhsar D.S."/>
            <person name="Dawson S.C."/>
        </authorList>
    </citation>
    <scope>NUCLEOTIDE SEQUENCE [LARGE SCALE GENOMIC DNA]</scope>
    <source>
        <strain evidence="12 13">NEG-M</strain>
    </source>
</reference>
<dbReference type="Proteomes" id="UP000006671">
    <property type="component" value="Unassembled WGS sequence"/>
</dbReference>
<feature type="transmembrane region" description="Helical" evidence="9">
    <location>
        <begin position="356"/>
        <end position="374"/>
    </location>
</feature>
<keyword evidence="5 9" id="KW-0472">Membrane</keyword>
<dbReference type="GO" id="GO:0035556">
    <property type="term" value="P:intracellular signal transduction"/>
    <property type="evidence" value="ECO:0007669"/>
    <property type="project" value="InterPro"/>
</dbReference>
<dbReference type="Pfam" id="PF13426">
    <property type="entry name" value="PAS_9"/>
    <property type="match status" value="1"/>
</dbReference>
<evidence type="ECO:0000313" key="12">
    <source>
        <dbReference type="EMBL" id="EFC39969.1"/>
    </source>
</evidence>
<dbReference type="InterPro" id="IPR000014">
    <property type="entry name" value="PAS"/>
</dbReference>
<feature type="domain" description="PAS" evidence="10">
    <location>
        <begin position="1324"/>
        <end position="1397"/>
    </location>
</feature>
<sequence length="1736" mass="198226">MSAENNPLPNNEQHYKGTPHNSNANNNMWGLLDNPPHVNLSTQLLHGSVNFNNSTNNVTTNTIQQQDNSSSIISSPTSASAANNSVSIMRFVKDNMWQFFSVIQHRYAVKGRKIYILFTLLHIYYSYVVMILPTLSSQINSPAFSATTTTTTNSNSGTINRDTTLHNYPYGFYGTWLFKAMNYPITLSLDWIPYEAAIAVTIFGLSVALVHITILFLTFKTNFGRLQEKLKNISFMLAIFILFIGPPTAFVMTSFIDCNYQQLIFSVIDKMYSASLWRYPNVICSSSMNVSMIVVSIISIVLFSFGWLFSLFILPMANPKSQIPFLISYKLPMCVIYTSTGFRILVHFAIPSQYSYARAAFHIVASIGFILFFTDTVPLYRRVENSIFFSVLCTYCAFAVGLLVSSIVNSSTAIMNYDLLGIGLGAGLTVGLPIVVWILSFTGFEIYTRVVFKNIQKIVRRKLEHDSQHDNFETAQSSIYMMCEEYSMRNLKFYLQFVSQMPKSQEMVQALSFVKSESPQKFFTSPSILMMASDLVARCWGDENRLNFALFLLKKALKHNEGPWLAMQIKFKLRDVESELFENANYGKFGYAVKNVLMEIEKKQDQIKSIHKLFWKELLSDIPNNEKLERINATATHLTHYCEEQFEHLLANFAHDKTVLRYYANFLETIKQDKESAVTYYEEAASLEEEDSKNKFTMKRFRNKVIPELAESQSWNFMRSSSRKEFNNEDVEKDSFDGVEKQLEKKQNIYRNSLNTPFKSRSRLISFCALNMIGLGLLFVAFVLSLVYGDYLSKTDLVKVSSLPILTPGALLRDIRMRQIVYELFNVENKTYPSNGTSEFSSLSFFLSNYKDRIRRQREILLDLSSKSRSGEFTSKMYADFIREDNVISIPVASESGKVEFKSTFPKNTSISDVVHELIQHSTYFNLASDSEFNKTTTSYPFMYIYHNRRTAPDVTFAFFKNFQESQKFVVDYVNELLWNYILISALVYIGIFSGFIIMSRVEMQRISFILALYRKLPKDMIGVIYHEIDKKGEDVKYEKSNIFLRPKEFSLVVAFCIIFIIAAYSGIIYFEISENVSTSTDNLTTVNQLSILIRAAHRLTIRLGELFAYFGCPTGSPVNIVVSPSYVAQYRQDARGFVSLITSSYNEVVYGNNNSQPLIGRFSKIDNIINGPSNCTADSPVEECSSLQTFISAFTISSSQMTEEFFNPTYQKSDSLFYQVLKIYNMNDVLYERLMDLMNLLFISTSESFKVLTITFFIFGVILYLLFSSLLLYSFLIYDRQITNLRSFLNYLPVDYIDSSEAMRNFIYFNSLTIFKKKIKEANDDSLRNVLSSMVDGALLVNEKSEIMLFNLTAQKMFGKAPEEVIGLKFYNLFEPSQSEKLTSVVKQVKSSLTDPNSKHGETLELDCIRKNQSKFPAIVNIFATRERGVVIYAFFIKDITSEKKQNALLNEEKKNSENLLRNILPDSVAFKLKAGETLIADKFSDITCFFSDMVGFTKFSSGMNPNELVIMLNTVVNGFDDLTDKYQLEKIKTIGDAYFCVGGLHGLNAQSDHPERCVKFAIDTLQVIKDYNIQNPHAQINIRVGLNTGSVVAGVIGRKKFAYDLWGDTINIASRMESNSLSGRIQLSRSSYERVYDIFEFEERKIEVKGKGMTLAYLLKEKHHCNPIITIQSHDDEDDVNTDNDEIEVEKKPSMQNLTAHSPNSGIPNITREHSLNQHGNNSTPNVMSDTMVF</sequence>
<keyword evidence="3" id="KW-0547">Nucleotide-binding</keyword>
<evidence type="ECO:0000256" key="2">
    <source>
        <dbReference type="ARBA" id="ARBA00022692"/>
    </source>
</evidence>
<feature type="transmembrane region" description="Helical" evidence="9">
    <location>
        <begin position="196"/>
        <end position="221"/>
    </location>
</feature>
<feature type="domain" description="Guanylate cyclase" evidence="11">
    <location>
        <begin position="1489"/>
        <end position="1619"/>
    </location>
</feature>
<feature type="transmembrane region" description="Helical" evidence="9">
    <location>
        <begin position="386"/>
        <end position="408"/>
    </location>
</feature>
<dbReference type="Pfam" id="PF00211">
    <property type="entry name" value="Guanylate_cyc"/>
    <property type="match status" value="1"/>
</dbReference>
<dbReference type="InterPro" id="IPR057352">
    <property type="entry name" value="TPR_TmcB/C"/>
</dbReference>
<dbReference type="GO" id="GO:0000166">
    <property type="term" value="F:nucleotide binding"/>
    <property type="evidence" value="ECO:0007669"/>
    <property type="project" value="UniProtKB-KW"/>
</dbReference>
<feature type="region of interest" description="Disordered" evidence="8">
    <location>
        <begin position="1"/>
        <end position="28"/>
    </location>
</feature>
<dbReference type="InterPro" id="IPR035965">
    <property type="entry name" value="PAS-like_dom_sf"/>
</dbReference>
<dbReference type="GO" id="GO:0016020">
    <property type="term" value="C:membrane"/>
    <property type="evidence" value="ECO:0007669"/>
    <property type="project" value="UniProtKB-SubCell"/>
</dbReference>
<dbReference type="EMBL" id="GG738895">
    <property type="protein sequence ID" value="EFC39969.1"/>
    <property type="molecule type" value="Genomic_DNA"/>
</dbReference>
<dbReference type="GO" id="GO:0009190">
    <property type="term" value="P:cyclic nucleotide biosynthetic process"/>
    <property type="evidence" value="ECO:0007669"/>
    <property type="project" value="InterPro"/>
</dbReference>
<dbReference type="CDD" id="cd07302">
    <property type="entry name" value="CHD"/>
    <property type="match status" value="1"/>
</dbReference>
<evidence type="ECO:0000259" key="10">
    <source>
        <dbReference type="PROSITE" id="PS50112"/>
    </source>
</evidence>
<keyword evidence="6 7" id="KW-0456">Lyase</keyword>
<name>D2VSW1_NAEGR</name>
<dbReference type="SMART" id="SM00044">
    <property type="entry name" value="CYCc"/>
    <property type="match status" value="1"/>
</dbReference>
<feature type="region of interest" description="Disordered" evidence="8">
    <location>
        <begin position="59"/>
        <end position="78"/>
    </location>
</feature>
<feature type="transmembrane region" description="Helical" evidence="9">
    <location>
        <begin position="420"/>
        <end position="447"/>
    </location>
</feature>
<evidence type="ECO:0000256" key="9">
    <source>
        <dbReference type="SAM" id="Phobius"/>
    </source>
</evidence>
<dbReference type="SUPFAM" id="SSF55073">
    <property type="entry name" value="Nucleotide cyclase"/>
    <property type="match status" value="1"/>
</dbReference>
<feature type="compositionally biased region" description="Polar residues" evidence="8">
    <location>
        <begin position="1"/>
        <end position="12"/>
    </location>
</feature>
<accession>D2VSW1</accession>
<feature type="transmembrane region" description="Helical" evidence="9">
    <location>
        <begin position="764"/>
        <end position="788"/>
    </location>
</feature>
<dbReference type="GO" id="GO:0016849">
    <property type="term" value="F:phosphorus-oxygen lyase activity"/>
    <property type="evidence" value="ECO:0007669"/>
    <property type="project" value="InterPro"/>
</dbReference>
<feature type="transmembrane region" description="Helical" evidence="9">
    <location>
        <begin position="1252"/>
        <end position="1279"/>
    </location>
</feature>
<dbReference type="InterPro" id="IPR029787">
    <property type="entry name" value="Nucleotide_cyclase"/>
</dbReference>
<dbReference type="OMA" id="CWEREAN"/>
<evidence type="ECO:0000256" key="6">
    <source>
        <dbReference type="ARBA" id="ARBA00023239"/>
    </source>
</evidence>
<feature type="transmembrane region" description="Helical" evidence="9">
    <location>
        <begin position="114"/>
        <end position="135"/>
    </location>
</feature>
<dbReference type="Pfam" id="PF25474">
    <property type="entry name" value="TPR_TmcB"/>
    <property type="match status" value="1"/>
</dbReference>
<dbReference type="PANTHER" id="PTHR11920">
    <property type="entry name" value="GUANYLYL CYCLASE"/>
    <property type="match status" value="1"/>
</dbReference>
<dbReference type="InterPro" id="IPR001054">
    <property type="entry name" value="A/G_cyclase"/>
</dbReference>
<dbReference type="NCBIfam" id="TIGR00229">
    <property type="entry name" value="sensory_box"/>
    <property type="match status" value="1"/>
</dbReference>
<feature type="transmembrane region" description="Helical" evidence="9">
    <location>
        <begin position="233"/>
        <end position="256"/>
    </location>
</feature>
<dbReference type="PROSITE" id="PS50112">
    <property type="entry name" value="PAS"/>
    <property type="match status" value="1"/>
</dbReference>
<protein>
    <submittedName>
        <fullName evidence="12">Predicted protein</fullName>
    </submittedName>
</protein>
<dbReference type="SUPFAM" id="SSF55785">
    <property type="entry name" value="PYP-like sensor domain (PAS domain)"/>
    <property type="match status" value="1"/>
</dbReference>
<dbReference type="Gene3D" id="3.30.70.1230">
    <property type="entry name" value="Nucleotide cyclase"/>
    <property type="match status" value="1"/>
</dbReference>
<dbReference type="Gene3D" id="3.30.450.20">
    <property type="entry name" value="PAS domain"/>
    <property type="match status" value="1"/>
</dbReference>
<dbReference type="InParanoid" id="D2VSW1"/>
<evidence type="ECO:0000256" key="3">
    <source>
        <dbReference type="ARBA" id="ARBA00022741"/>
    </source>
</evidence>
<keyword evidence="13" id="KW-1185">Reference proteome</keyword>
<feature type="compositionally biased region" description="Polar residues" evidence="8">
    <location>
        <begin position="19"/>
        <end position="28"/>
    </location>
</feature>
<feature type="transmembrane region" description="Helical" evidence="9">
    <location>
        <begin position="978"/>
        <end position="999"/>
    </location>
</feature>
<keyword evidence="4 9" id="KW-1133">Transmembrane helix</keyword>
<dbReference type="KEGG" id="ngr:NAEGRDRAFT_72081"/>
<feature type="transmembrane region" description="Helical" evidence="9">
    <location>
        <begin position="290"/>
        <end position="314"/>
    </location>
</feature>
<dbReference type="InterPro" id="IPR018297">
    <property type="entry name" value="A/G_cyclase_CS"/>
</dbReference>
<proteinExistence type="inferred from homology"/>
<evidence type="ECO:0000259" key="11">
    <source>
        <dbReference type="PROSITE" id="PS50125"/>
    </source>
</evidence>
<organism evidence="13">
    <name type="scientific">Naegleria gruberi</name>
    <name type="common">Amoeba</name>
    <dbReference type="NCBI Taxonomy" id="5762"/>
    <lineage>
        <taxon>Eukaryota</taxon>
        <taxon>Discoba</taxon>
        <taxon>Heterolobosea</taxon>
        <taxon>Tetramitia</taxon>
        <taxon>Eutetramitia</taxon>
        <taxon>Vahlkampfiidae</taxon>
        <taxon>Naegleria</taxon>
    </lineage>
</organism>
<evidence type="ECO:0000256" key="5">
    <source>
        <dbReference type="ARBA" id="ARBA00023136"/>
    </source>
</evidence>
<dbReference type="PROSITE" id="PS00452">
    <property type="entry name" value="GUANYLATE_CYCLASE_1"/>
    <property type="match status" value="1"/>
</dbReference>
<comment type="subcellular location">
    <subcellularLocation>
        <location evidence="1">Membrane</location>
    </subcellularLocation>
</comment>
<dbReference type="VEuPathDB" id="AmoebaDB:NAEGRDRAFT_72081"/>
<comment type="similarity">
    <text evidence="7">Belongs to the adenylyl cyclase class-4/guanylyl cyclase family.</text>
</comment>
<evidence type="ECO:0000313" key="13">
    <source>
        <dbReference type="Proteomes" id="UP000006671"/>
    </source>
</evidence>
<feature type="transmembrane region" description="Helical" evidence="9">
    <location>
        <begin position="1050"/>
        <end position="1071"/>
    </location>
</feature>
<dbReference type="InterPro" id="IPR050401">
    <property type="entry name" value="Cyclic_nucleotide_synthase"/>
</dbReference>